<evidence type="ECO:0000256" key="2">
    <source>
        <dbReference type="ARBA" id="ARBA00022989"/>
    </source>
</evidence>
<dbReference type="Proteomes" id="UP000248330">
    <property type="component" value="Unassembled WGS sequence"/>
</dbReference>
<organism evidence="6 7">
    <name type="scientific">Sinimarinibacterium flocculans</name>
    <dbReference type="NCBI Taxonomy" id="985250"/>
    <lineage>
        <taxon>Bacteria</taxon>
        <taxon>Pseudomonadati</taxon>
        <taxon>Pseudomonadota</taxon>
        <taxon>Gammaproteobacteria</taxon>
        <taxon>Nevskiales</taxon>
        <taxon>Nevskiaceae</taxon>
        <taxon>Sinimarinibacterium</taxon>
    </lineage>
</organism>
<dbReference type="EMBL" id="QICN01000003">
    <property type="protein sequence ID" value="PXV69499.1"/>
    <property type="molecule type" value="Genomic_DNA"/>
</dbReference>
<feature type="domain" description="Major facilitator superfamily (MFS) profile" evidence="5">
    <location>
        <begin position="9"/>
        <end position="388"/>
    </location>
</feature>
<feature type="transmembrane region" description="Helical" evidence="4">
    <location>
        <begin position="286"/>
        <end position="308"/>
    </location>
</feature>
<dbReference type="InterPro" id="IPR036259">
    <property type="entry name" value="MFS_trans_sf"/>
</dbReference>
<dbReference type="OrthoDB" id="5966585at2"/>
<feature type="transmembrane region" description="Helical" evidence="4">
    <location>
        <begin position="214"/>
        <end position="235"/>
    </location>
</feature>
<feature type="transmembrane region" description="Helical" evidence="4">
    <location>
        <begin position="162"/>
        <end position="185"/>
    </location>
</feature>
<name>A0A318EFI0_9GAMM</name>
<evidence type="ECO:0000256" key="4">
    <source>
        <dbReference type="SAM" id="Phobius"/>
    </source>
</evidence>
<accession>A0A318EFI0</accession>
<feature type="transmembrane region" description="Helical" evidence="4">
    <location>
        <begin position="134"/>
        <end position="156"/>
    </location>
</feature>
<feature type="transmembrane region" description="Helical" evidence="4">
    <location>
        <begin position="365"/>
        <end position="384"/>
    </location>
</feature>
<reference evidence="6 7" key="1">
    <citation type="submission" date="2018-04" db="EMBL/GenBank/DDBJ databases">
        <title>Genomic Encyclopedia of Type Strains, Phase IV (KMG-IV): sequencing the most valuable type-strain genomes for metagenomic binning, comparative biology and taxonomic classification.</title>
        <authorList>
            <person name="Goeker M."/>
        </authorList>
    </citation>
    <scope>NUCLEOTIDE SEQUENCE [LARGE SCALE GENOMIC DNA]</scope>
    <source>
        <strain evidence="6 7">DSM 104150</strain>
    </source>
</reference>
<keyword evidence="2 4" id="KW-1133">Transmembrane helix</keyword>
<evidence type="ECO:0000256" key="1">
    <source>
        <dbReference type="ARBA" id="ARBA00022692"/>
    </source>
</evidence>
<feature type="transmembrane region" description="Helical" evidence="4">
    <location>
        <begin position="101"/>
        <end position="127"/>
    </location>
</feature>
<dbReference type="GO" id="GO:0022857">
    <property type="term" value="F:transmembrane transporter activity"/>
    <property type="evidence" value="ECO:0007669"/>
    <property type="project" value="InterPro"/>
</dbReference>
<sequence length="388" mass="39684">MTMQPAWRIVAATGVAQLLAWGSSYYLLAILARPMAASLQLPPLWVYASFSAALLVAAALGPWVGARIDRHGGRRVLLASNGLFALALLVLALAQDRWTLLAGWLLMGAAMPMGLYDAAFSTMVGFYGAKARRAIVGITLIAGFASTVGWPLTAAIEAHAGWRAACLSWAMLHVTVGAGIHAWLLPSAAAATAHAGGSASAPAEAAGAPPARTLWTLAVVFTASGFVFASMATHLPRVLELSGCTPAVAVAAASLVGVAQVIGRVAEAGWLSRLHPLWTARLSSVLHPLGATLLGLFGAPLAFVFAALHGAGVGIMTIVKGTLPLALFGPAGFGRRAGVLEAPARVAQATAPMVFGVLLDRWGDAALWLSVAAGAIAVAGVFSLRSRG</sequence>
<evidence type="ECO:0000259" key="5">
    <source>
        <dbReference type="PROSITE" id="PS50850"/>
    </source>
</evidence>
<dbReference type="AlphaFoldDB" id="A0A318EFI0"/>
<feature type="transmembrane region" description="Helical" evidence="4">
    <location>
        <begin position="45"/>
        <end position="64"/>
    </location>
</feature>
<evidence type="ECO:0000256" key="3">
    <source>
        <dbReference type="ARBA" id="ARBA00023136"/>
    </source>
</evidence>
<dbReference type="Gene3D" id="1.20.1250.20">
    <property type="entry name" value="MFS general substrate transporter like domains"/>
    <property type="match status" value="1"/>
</dbReference>
<evidence type="ECO:0000313" key="7">
    <source>
        <dbReference type="Proteomes" id="UP000248330"/>
    </source>
</evidence>
<comment type="caution">
    <text evidence="6">The sequence shown here is derived from an EMBL/GenBank/DDBJ whole genome shotgun (WGS) entry which is preliminary data.</text>
</comment>
<protein>
    <submittedName>
        <fullName evidence="6">Putative MFS family arabinose efflux permease</fullName>
    </submittedName>
</protein>
<keyword evidence="3 4" id="KW-0472">Membrane</keyword>
<dbReference type="SUPFAM" id="SSF103473">
    <property type="entry name" value="MFS general substrate transporter"/>
    <property type="match status" value="1"/>
</dbReference>
<dbReference type="Pfam" id="PF07690">
    <property type="entry name" value="MFS_1"/>
    <property type="match status" value="1"/>
</dbReference>
<keyword evidence="7" id="KW-1185">Reference proteome</keyword>
<evidence type="ECO:0000313" key="6">
    <source>
        <dbReference type="EMBL" id="PXV69499.1"/>
    </source>
</evidence>
<feature type="transmembrane region" description="Helical" evidence="4">
    <location>
        <begin position="247"/>
        <end position="266"/>
    </location>
</feature>
<proteinExistence type="predicted"/>
<feature type="transmembrane region" description="Helical" evidence="4">
    <location>
        <begin position="76"/>
        <end position="95"/>
    </location>
</feature>
<gene>
    <name evidence="6" type="ORF">C8D93_10372</name>
</gene>
<dbReference type="PROSITE" id="PS50850">
    <property type="entry name" value="MFS"/>
    <property type="match status" value="1"/>
</dbReference>
<keyword evidence="1 4" id="KW-0812">Transmembrane</keyword>
<dbReference type="InterPro" id="IPR011701">
    <property type="entry name" value="MFS"/>
</dbReference>
<dbReference type="InterPro" id="IPR020846">
    <property type="entry name" value="MFS_dom"/>
</dbReference>